<dbReference type="InterPro" id="IPR037504">
    <property type="entry name" value="PSI_induc_2"/>
</dbReference>
<keyword evidence="4" id="KW-1185">Reference proteome</keyword>
<dbReference type="GO" id="GO:0005886">
    <property type="term" value="C:plasma membrane"/>
    <property type="evidence" value="ECO:0007669"/>
    <property type="project" value="TreeGrafter"/>
</dbReference>
<reference evidence="3" key="1">
    <citation type="submission" date="2021-03" db="EMBL/GenBank/DDBJ databases">
        <authorList>
            <person name="Tagirdzhanova G."/>
        </authorList>
    </citation>
    <scope>NUCLEOTIDE SEQUENCE</scope>
</reference>
<feature type="region of interest" description="Disordered" evidence="1">
    <location>
        <begin position="158"/>
        <end position="271"/>
    </location>
</feature>
<evidence type="ECO:0000256" key="1">
    <source>
        <dbReference type="SAM" id="MobiDB-lite"/>
    </source>
</evidence>
<sequence length="271" mass="29353">MEILIPRQDASHFAAHAKQTLGSWDSCMAKAYCKWPTIIGIIVASVILISLLACCFRCLCCGLSFCPCGRRRSKRSTYPSAPSAFSPAPYQGYQPANNPHSLAPPQFAQFDVSRSDKVHEDSLPAMPSWDTASQKRVLEDVHHHDDVEMGKIEQKAPMLAHQAPSPTKEYTEMESGTPYQQHSAQHGGDLGNPYSGYGAPNSHTIPASPHSYDSLGAQSNLQGGYAPYAPSVSTRYEPSSVNGSQGAYQPQVSNTQTPGILQPGRQPGSMF</sequence>
<dbReference type="AlphaFoldDB" id="A0A8H3I6S4"/>
<name>A0A8H3I6S4_9LECA</name>
<protein>
    <submittedName>
        <fullName evidence="3">Uncharacterized protein</fullName>
    </submittedName>
</protein>
<evidence type="ECO:0000313" key="3">
    <source>
        <dbReference type="EMBL" id="CAF9906983.1"/>
    </source>
</evidence>
<keyword evidence="2" id="KW-0472">Membrane</keyword>
<dbReference type="PANTHER" id="PTHR40018:SF1">
    <property type="entry name" value="[PSI+] INDUCTION PROTEIN 2"/>
    <property type="match status" value="1"/>
</dbReference>
<feature type="transmembrane region" description="Helical" evidence="2">
    <location>
        <begin position="38"/>
        <end position="66"/>
    </location>
</feature>
<comment type="caution">
    <text evidence="3">The sequence shown here is derived from an EMBL/GenBank/DDBJ whole genome shotgun (WGS) entry which is preliminary data.</text>
</comment>
<gene>
    <name evidence="3" type="ORF">HETSPECPRED_007011</name>
</gene>
<accession>A0A8H3I6S4</accession>
<dbReference type="OrthoDB" id="5401332at2759"/>
<evidence type="ECO:0000313" key="4">
    <source>
        <dbReference type="Proteomes" id="UP000664521"/>
    </source>
</evidence>
<organism evidence="3 4">
    <name type="scientific">Heterodermia speciosa</name>
    <dbReference type="NCBI Taxonomy" id="116794"/>
    <lineage>
        <taxon>Eukaryota</taxon>
        <taxon>Fungi</taxon>
        <taxon>Dikarya</taxon>
        <taxon>Ascomycota</taxon>
        <taxon>Pezizomycotina</taxon>
        <taxon>Lecanoromycetes</taxon>
        <taxon>OSLEUM clade</taxon>
        <taxon>Lecanoromycetidae</taxon>
        <taxon>Caliciales</taxon>
        <taxon>Physciaceae</taxon>
        <taxon>Heterodermia</taxon>
    </lineage>
</organism>
<dbReference type="EMBL" id="CAJPDS010000005">
    <property type="protein sequence ID" value="CAF9906983.1"/>
    <property type="molecule type" value="Genomic_DNA"/>
</dbReference>
<keyword evidence="2" id="KW-0812">Transmembrane</keyword>
<feature type="compositionally biased region" description="Polar residues" evidence="1">
    <location>
        <begin position="231"/>
        <end position="259"/>
    </location>
</feature>
<keyword evidence="2" id="KW-1133">Transmembrane helix</keyword>
<proteinExistence type="predicted"/>
<dbReference type="PANTHER" id="PTHR40018">
    <property type="entry name" value="[PSI+] INDUCTION PROTEIN 2"/>
    <property type="match status" value="1"/>
</dbReference>
<evidence type="ECO:0000256" key="2">
    <source>
        <dbReference type="SAM" id="Phobius"/>
    </source>
</evidence>
<dbReference type="GO" id="GO:0005935">
    <property type="term" value="C:cellular bud neck"/>
    <property type="evidence" value="ECO:0007669"/>
    <property type="project" value="TreeGrafter"/>
</dbReference>
<dbReference type="Proteomes" id="UP000664521">
    <property type="component" value="Unassembled WGS sequence"/>
</dbReference>